<dbReference type="Gene3D" id="3.30.450.40">
    <property type="match status" value="1"/>
</dbReference>
<evidence type="ECO:0000313" key="1">
    <source>
        <dbReference type="EMBL" id="MBF6057958.1"/>
    </source>
</evidence>
<keyword evidence="2" id="KW-1185">Reference proteome</keyword>
<name>A0ABS0BVW3_9GAMM</name>
<dbReference type="PANTHER" id="PTHR38765:SF1">
    <property type="entry name" value="DUF484 DOMAIN-CONTAINING PROTEIN"/>
    <property type="match status" value="1"/>
</dbReference>
<evidence type="ECO:0000313" key="2">
    <source>
        <dbReference type="Proteomes" id="UP001193680"/>
    </source>
</evidence>
<dbReference type="Proteomes" id="UP001193680">
    <property type="component" value="Unassembled WGS sequence"/>
</dbReference>
<proteinExistence type="predicted"/>
<organism evidence="1 2">
    <name type="scientific">Thiomicrorhabdus heinhorstiae</name>
    <dbReference type="NCBI Taxonomy" id="2748010"/>
    <lineage>
        <taxon>Bacteria</taxon>
        <taxon>Pseudomonadati</taxon>
        <taxon>Pseudomonadota</taxon>
        <taxon>Gammaproteobacteria</taxon>
        <taxon>Thiotrichales</taxon>
        <taxon>Piscirickettsiaceae</taxon>
        <taxon>Thiomicrorhabdus</taxon>
    </lineage>
</organism>
<dbReference type="InterPro" id="IPR029016">
    <property type="entry name" value="GAF-like_dom_sf"/>
</dbReference>
<sequence>MREAALNEQQIADYLRRHPQFFHAYPELLNDLSIPHPQNGNQISLVERQISQLRSQRDSLKGEVDSMMSIAGENSALFQKVLQFTNRLIAASDESAAVEVVYEEMRKLFEVDSVHLVSWELPKRSVDGLSQLGISQTWVKALKSTLEVGQPVCGLLEDEWRKGLFREDVLIDSICLMPLGHERVWGVLALGSVTDRFHPELGTYFLGVMAELITSKFNQLFEA</sequence>
<dbReference type="Pfam" id="PF04340">
    <property type="entry name" value="DUF484"/>
    <property type="match status" value="1"/>
</dbReference>
<protein>
    <submittedName>
        <fullName evidence="1">DUF484 family protein</fullName>
    </submittedName>
</protein>
<dbReference type="RefSeq" id="WP_185978105.1">
    <property type="nucleotide sequence ID" value="NZ_JACBGI020000009.1"/>
</dbReference>
<accession>A0ABS0BVW3</accession>
<gene>
    <name evidence="1" type="ORF">H8792_006340</name>
</gene>
<dbReference type="EMBL" id="JACBGI020000009">
    <property type="protein sequence ID" value="MBF6057958.1"/>
    <property type="molecule type" value="Genomic_DNA"/>
</dbReference>
<reference evidence="1 2" key="1">
    <citation type="submission" date="2020-11" db="EMBL/GenBank/DDBJ databases">
        <title>Sulfur oxidizing isolate from Hospital Hole Sinkhole.</title>
        <authorList>
            <person name="Scott K.M."/>
        </authorList>
    </citation>
    <scope>NUCLEOTIDE SEQUENCE [LARGE SCALE GENOMIC DNA]</scope>
    <source>
        <strain evidence="1 2">HH1</strain>
    </source>
</reference>
<comment type="caution">
    <text evidence="1">The sequence shown here is derived from an EMBL/GenBank/DDBJ whole genome shotgun (WGS) entry which is preliminary data.</text>
</comment>
<dbReference type="PANTHER" id="PTHR38765">
    <property type="entry name" value="DUF484 DOMAIN-CONTAINING PROTEIN"/>
    <property type="match status" value="1"/>
</dbReference>
<dbReference type="InterPro" id="IPR007435">
    <property type="entry name" value="DUF484"/>
</dbReference>